<name>A0ACB6R4V5_9PLEO</name>
<accession>A0ACB6R4V5</accession>
<dbReference type="EMBL" id="MU003498">
    <property type="protein sequence ID" value="KAF2474279.1"/>
    <property type="molecule type" value="Genomic_DNA"/>
</dbReference>
<protein>
    <submittedName>
        <fullName evidence="1">Uncharacterized protein</fullName>
    </submittedName>
</protein>
<proteinExistence type="predicted"/>
<comment type="caution">
    <text evidence="1">The sequence shown here is derived from an EMBL/GenBank/DDBJ whole genome shotgun (WGS) entry which is preliminary data.</text>
</comment>
<organism evidence="1 2">
    <name type="scientific">Lindgomyces ingoldianus</name>
    <dbReference type="NCBI Taxonomy" id="673940"/>
    <lineage>
        <taxon>Eukaryota</taxon>
        <taxon>Fungi</taxon>
        <taxon>Dikarya</taxon>
        <taxon>Ascomycota</taxon>
        <taxon>Pezizomycotina</taxon>
        <taxon>Dothideomycetes</taxon>
        <taxon>Pleosporomycetidae</taxon>
        <taxon>Pleosporales</taxon>
        <taxon>Lindgomycetaceae</taxon>
        <taxon>Lindgomyces</taxon>
    </lineage>
</organism>
<keyword evidence="2" id="KW-1185">Reference proteome</keyword>
<sequence length="258" mass="28878">MPEEPKWSASLSAPQSSTSYRDPFFAPPLKEKHPAASTELFSWTGVLPTPPSINRDPHPMYPWGQQNYYGLQSQSGYGSNATPEFVQHPTVGATTSFTPYDTYETPPSYAEAISPRSQGERPASGMRQDQELSIPNALPIGTNSEEETQAAGQSRSGPASATPLEELTLTCKFCGVGFKEMYRNGNQKRHIRQLHAECEQAFKLADARRRHRLRQHRVSTPTKKKRNVKGRARFSTLDEPKPYIPTPLFEAKEQNKLS</sequence>
<gene>
    <name evidence="1" type="ORF">BDR25DRAFT_385740</name>
</gene>
<evidence type="ECO:0000313" key="1">
    <source>
        <dbReference type="EMBL" id="KAF2474279.1"/>
    </source>
</evidence>
<reference evidence="1" key="1">
    <citation type="journal article" date="2020" name="Stud. Mycol.">
        <title>101 Dothideomycetes genomes: a test case for predicting lifestyles and emergence of pathogens.</title>
        <authorList>
            <person name="Haridas S."/>
            <person name="Albert R."/>
            <person name="Binder M."/>
            <person name="Bloem J."/>
            <person name="Labutti K."/>
            <person name="Salamov A."/>
            <person name="Andreopoulos B."/>
            <person name="Baker S."/>
            <person name="Barry K."/>
            <person name="Bills G."/>
            <person name="Bluhm B."/>
            <person name="Cannon C."/>
            <person name="Castanera R."/>
            <person name="Culley D."/>
            <person name="Daum C."/>
            <person name="Ezra D."/>
            <person name="Gonzalez J."/>
            <person name="Henrissat B."/>
            <person name="Kuo A."/>
            <person name="Liang C."/>
            <person name="Lipzen A."/>
            <person name="Lutzoni F."/>
            <person name="Magnuson J."/>
            <person name="Mondo S."/>
            <person name="Nolan M."/>
            <person name="Ohm R."/>
            <person name="Pangilinan J."/>
            <person name="Park H.-J."/>
            <person name="Ramirez L."/>
            <person name="Alfaro M."/>
            <person name="Sun H."/>
            <person name="Tritt A."/>
            <person name="Yoshinaga Y."/>
            <person name="Zwiers L.-H."/>
            <person name="Turgeon B."/>
            <person name="Goodwin S."/>
            <person name="Spatafora J."/>
            <person name="Crous P."/>
            <person name="Grigoriev I."/>
        </authorList>
    </citation>
    <scope>NUCLEOTIDE SEQUENCE</scope>
    <source>
        <strain evidence="1">ATCC 200398</strain>
    </source>
</reference>
<evidence type="ECO:0000313" key="2">
    <source>
        <dbReference type="Proteomes" id="UP000799755"/>
    </source>
</evidence>
<dbReference type="Proteomes" id="UP000799755">
    <property type="component" value="Unassembled WGS sequence"/>
</dbReference>